<name>Q9PA36_XYLFA</name>
<dbReference type="HOGENOM" id="CLU_2978323_0_0_6"/>
<sequence length="58" mass="6378">MALALRDMIFLRVLWCYLDKSNQQKVFACHEFCGEVAVGDLVTSGPQHDVTFADGSGS</sequence>
<gene>
    <name evidence="1" type="ordered locus">XF_2684</name>
</gene>
<dbReference type="RefSeq" id="WP_010895098.1">
    <property type="nucleotide sequence ID" value="NC_002488.3"/>
</dbReference>
<dbReference type="AlphaFoldDB" id="Q9PA36"/>
<accession>Q9PA36</accession>
<organism evidence="1 2">
    <name type="scientific">Xylella fastidiosa (strain 9a5c)</name>
    <dbReference type="NCBI Taxonomy" id="160492"/>
    <lineage>
        <taxon>Bacteria</taxon>
        <taxon>Pseudomonadati</taxon>
        <taxon>Pseudomonadota</taxon>
        <taxon>Gammaproteobacteria</taxon>
        <taxon>Lysobacterales</taxon>
        <taxon>Lysobacteraceae</taxon>
        <taxon>Xylella</taxon>
    </lineage>
</organism>
<evidence type="ECO:0000313" key="1">
    <source>
        <dbReference type="EMBL" id="AAF85481.1"/>
    </source>
</evidence>
<protein>
    <submittedName>
        <fullName evidence="1">Uncharacterized protein</fullName>
    </submittedName>
</protein>
<dbReference type="STRING" id="160492.XF_2684"/>
<reference evidence="1 2" key="1">
    <citation type="journal article" date="2000" name="Nature">
        <title>The genome sequence of the plant pathogen Xylella fastidiosa.</title>
        <authorList>
            <person name="Simpson A.J."/>
            <person name="Reinach F.C."/>
            <person name="Arruda P."/>
            <person name="Abreu F.A."/>
            <person name="Acencio M."/>
            <person name="Alvarenga R."/>
            <person name="Alves L.M."/>
            <person name="Araya J.E."/>
            <person name="Baia G.S."/>
            <person name="Baptista C.S."/>
            <person name="Barros M.H."/>
            <person name="Bonaccorsi E.D."/>
            <person name="Bordin S."/>
            <person name="Bove J.M."/>
            <person name="Briones M.R."/>
            <person name="Bueno M.R."/>
            <person name="Camargo A.A."/>
            <person name="Camargo L.E."/>
            <person name="Carraro D.M."/>
            <person name="Carrer H."/>
            <person name="Colauto N.B."/>
            <person name="Colombo C."/>
            <person name="Costa F.F."/>
            <person name="Costa M.C."/>
            <person name="Costa-Neto C.M."/>
            <person name="Coutinho L.L."/>
            <person name="Cristofani M."/>
            <person name="Dias-Neto E."/>
            <person name="Docena C."/>
            <person name="El-Dorry H."/>
            <person name="Facincani A.P."/>
            <person name="Ferreira A.J."/>
            <person name="Ferreira V.C."/>
            <person name="Ferro J.A."/>
            <person name="Fraga J.S."/>
            <person name="Franca S.C."/>
            <person name="Franco M.C."/>
            <person name="Frohme M."/>
            <person name="Furlan L.R."/>
            <person name="Garnier M."/>
            <person name="Goldman G.H."/>
            <person name="Goldman M.H."/>
            <person name="Gomes S.L."/>
            <person name="Gruber A."/>
            <person name="Ho P.L."/>
            <person name="Hoheisel J.D."/>
            <person name="Junqueira M.L."/>
            <person name="Kemper E.L."/>
            <person name="Kitajima J.P."/>
            <person name="Krieger J.E."/>
            <person name="Kuramae E.E."/>
            <person name="Laigret F."/>
            <person name="Lambais M.R."/>
            <person name="Leite L.C."/>
            <person name="Lemos E.G."/>
            <person name="Lemos M.V."/>
            <person name="Lopes S.A."/>
            <person name="Lopes C.R."/>
            <person name="Machado J.A."/>
            <person name="Machado M.A."/>
            <person name="Madeira A.M."/>
            <person name="Madeira H.M."/>
            <person name="Marino C.L."/>
            <person name="Marques M.V."/>
            <person name="Martins E.A."/>
            <person name="Martins E.M."/>
            <person name="Matsukuma A.Y."/>
            <person name="Menck C.F."/>
            <person name="Miracca E.C."/>
            <person name="Miyaki C.Y."/>
            <person name="Monteriro-Vitorello C.B."/>
            <person name="Moon D.H."/>
            <person name="Nagai M.A."/>
            <person name="Nascimento A.L."/>
            <person name="Netto L.E."/>
            <person name="Nhani A.Jr."/>
            <person name="Nobrega F.G."/>
            <person name="Nunes L.R."/>
            <person name="Oliveira M.A."/>
            <person name="de Oliveira M.C."/>
            <person name="de Oliveira R.C."/>
            <person name="Palmieri D.A."/>
            <person name="Paris A."/>
            <person name="Peixoto B.R."/>
            <person name="Pereira G.A."/>
            <person name="Pereira H.A.Jr."/>
            <person name="Pesquero J.B."/>
            <person name="Quaggio R.B."/>
            <person name="Roberto P.G."/>
            <person name="Rodrigues V."/>
            <person name="de M Rosa A.J."/>
            <person name="de Rosa V.E.Jr."/>
            <person name="de Sa R.G."/>
            <person name="Santelli R.V."/>
            <person name="Sawasaki H.E."/>
            <person name="da Silva A.C."/>
            <person name="da Silva A.M."/>
            <person name="da Silva F.R."/>
            <person name="da Silva W.A.Jr."/>
            <person name="da Silveira J.F."/>
            <person name="Silvestri M.L."/>
            <person name="Siqueira W.J."/>
            <person name="de Souza A.A."/>
            <person name="de Souza A.P."/>
            <person name="Terenzi M.F."/>
            <person name="Truffi D."/>
            <person name="Tsai S.M."/>
            <person name="Tsuhako M.H."/>
            <person name="Vallada H."/>
            <person name="Van Sluys M.A."/>
            <person name="Verjovski-Almeida S."/>
            <person name="Vettore A.L."/>
            <person name="Zago M.A."/>
            <person name="Zatz M."/>
            <person name="Meidanis J."/>
            <person name="Setubal J.C."/>
        </authorList>
    </citation>
    <scope>NUCLEOTIDE SEQUENCE [LARGE SCALE GENOMIC DNA]</scope>
    <source>
        <strain evidence="1 2">9a5c</strain>
    </source>
</reference>
<proteinExistence type="predicted"/>
<dbReference type="PIR" id="C82527">
    <property type="entry name" value="C82527"/>
</dbReference>
<dbReference type="Proteomes" id="UP000000812">
    <property type="component" value="Chromosome"/>
</dbReference>
<dbReference type="EMBL" id="AE003849">
    <property type="protein sequence ID" value="AAF85481.1"/>
    <property type="molecule type" value="Genomic_DNA"/>
</dbReference>
<evidence type="ECO:0000313" key="2">
    <source>
        <dbReference type="Proteomes" id="UP000000812"/>
    </source>
</evidence>
<dbReference type="KEGG" id="xfa:XF_2684"/>